<keyword evidence="2" id="KW-0963">Cytoplasm</keyword>
<reference evidence="5 6" key="1">
    <citation type="submission" date="2021-06" db="EMBL/GenBank/DDBJ databases">
        <authorList>
            <person name="Palmer J.M."/>
        </authorList>
    </citation>
    <scope>NUCLEOTIDE SEQUENCE [LARGE SCALE GENOMIC DNA]</scope>
    <source>
        <strain evidence="5 6">XR_2019</strain>
        <tissue evidence="5">Muscle</tissue>
    </source>
</reference>
<organism evidence="5 6">
    <name type="scientific">Xenotaenia resolanae</name>
    <dbReference type="NCBI Taxonomy" id="208358"/>
    <lineage>
        <taxon>Eukaryota</taxon>
        <taxon>Metazoa</taxon>
        <taxon>Chordata</taxon>
        <taxon>Craniata</taxon>
        <taxon>Vertebrata</taxon>
        <taxon>Euteleostomi</taxon>
        <taxon>Actinopterygii</taxon>
        <taxon>Neopterygii</taxon>
        <taxon>Teleostei</taxon>
        <taxon>Neoteleostei</taxon>
        <taxon>Acanthomorphata</taxon>
        <taxon>Ovalentaria</taxon>
        <taxon>Atherinomorphae</taxon>
        <taxon>Cyprinodontiformes</taxon>
        <taxon>Goodeidae</taxon>
        <taxon>Xenotaenia</taxon>
    </lineage>
</organism>
<name>A0ABV0X417_9TELE</name>
<evidence type="ECO:0000256" key="1">
    <source>
        <dbReference type="ARBA" id="ARBA00004496"/>
    </source>
</evidence>
<proteinExistence type="predicted"/>
<keyword evidence="3" id="KW-0677">Repeat</keyword>
<dbReference type="EMBL" id="JAHRIM010084027">
    <property type="protein sequence ID" value="MEQ2276039.1"/>
    <property type="molecule type" value="Genomic_DNA"/>
</dbReference>
<comment type="subcellular location">
    <subcellularLocation>
        <location evidence="1">Cytoplasm</location>
    </subcellularLocation>
</comment>
<protein>
    <recommendedName>
        <fullName evidence="4">FISNA domain-containing protein</fullName>
    </recommendedName>
</protein>
<evidence type="ECO:0000259" key="4">
    <source>
        <dbReference type="Pfam" id="PF14484"/>
    </source>
</evidence>
<dbReference type="InterPro" id="IPR050637">
    <property type="entry name" value="NLRP_innate_immun_reg"/>
</dbReference>
<gene>
    <name evidence="5" type="ORF">XENORESO_012756</name>
</gene>
<dbReference type="Proteomes" id="UP001444071">
    <property type="component" value="Unassembled WGS sequence"/>
</dbReference>
<sequence>IQQQTMSPTSCLSMKSDWSMDPITVFKGGHQSVQNHCLSMKSDWSMDPITVFKEGHQFVANSEQQTSEVLSVQSFPRSETDLDSIFKALEENILSFVKTELKKFQNILRPDYHEWLKNQAQNEDVWDGDAEDQGMTSGDSFMKLTLNFLKNMKQKRLADHLHGRASSSEYQQRHKSNLRKRFQCVFEGIAKGGNSTLLNQI</sequence>
<accession>A0ABV0X417</accession>
<keyword evidence="6" id="KW-1185">Reference proteome</keyword>
<evidence type="ECO:0000256" key="2">
    <source>
        <dbReference type="ARBA" id="ARBA00022490"/>
    </source>
</evidence>
<evidence type="ECO:0000256" key="3">
    <source>
        <dbReference type="ARBA" id="ARBA00022737"/>
    </source>
</evidence>
<feature type="non-terminal residue" evidence="5">
    <location>
        <position position="1"/>
    </location>
</feature>
<comment type="caution">
    <text evidence="5">The sequence shown here is derived from an EMBL/GenBank/DDBJ whole genome shotgun (WGS) entry which is preliminary data.</text>
</comment>
<dbReference type="Pfam" id="PF14484">
    <property type="entry name" value="FISNA"/>
    <property type="match status" value="1"/>
</dbReference>
<feature type="domain" description="FISNA" evidence="4">
    <location>
        <begin position="174"/>
        <end position="201"/>
    </location>
</feature>
<evidence type="ECO:0000313" key="5">
    <source>
        <dbReference type="EMBL" id="MEQ2276039.1"/>
    </source>
</evidence>
<dbReference type="InterPro" id="IPR029495">
    <property type="entry name" value="NACHT-assoc"/>
</dbReference>
<dbReference type="PANTHER" id="PTHR45690">
    <property type="entry name" value="NACHT, LRR AND PYD DOMAINS-CONTAINING PROTEIN 12"/>
    <property type="match status" value="1"/>
</dbReference>
<evidence type="ECO:0000313" key="6">
    <source>
        <dbReference type="Proteomes" id="UP001444071"/>
    </source>
</evidence>
<dbReference type="PANTHER" id="PTHR45690:SF19">
    <property type="entry name" value="NACHT, LRR AND PYD DOMAINS-CONTAINING PROTEIN 3"/>
    <property type="match status" value="1"/>
</dbReference>